<evidence type="ECO:0000313" key="1">
    <source>
        <dbReference type="EMBL" id="KAK3925209.1"/>
    </source>
</evidence>
<reference evidence="1" key="1">
    <citation type="submission" date="2021-07" db="EMBL/GenBank/DDBJ databases">
        <authorList>
            <person name="Catto M.A."/>
            <person name="Jacobson A."/>
            <person name="Kennedy G."/>
            <person name="Labadie P."/>
            <person name="Hunt B.G."/>
            <person name="Srinivasan R."/>
        </authorList>
    </citation>
    <scope>NUCLEOTIDE SEQUENCE</scope>
    <source>
        <strain evidence="1">PL_HMW_Pooled</strain>
        <tissue evidence="1">Head</tissue>
    </source>
</reference>
<proteinExistence type="predicted"/>
<accession>A0AAE1HPN9</accession>
<sequence>MLGIRYLHSLTISISVILDHVKGFADFPFVFEFTITTNNSRYQDFNHNSKHFCDIKVTPEKNNLGEQSLSMKIKIPFNQ</sequence>
<keyword evidence="1" id="KW-0689">Ribosomal protein</keyword>
<comment type="caution">
    <text evidence="1">The sequence shown here is derived from an EMBL/GenBank/DDBJ whole genome shotgun (WGS) entry which is preliminary data.</text>
</comment>
<evidence type="ECO:0000313" key="2">
    <source>
        <dbReference type="Proteomes" id="UP001219518"/>
    </source>
</evidence>
<keyword evidence="2" id="KW-1185">Reference proteome</keyword>
<gene>
    <name evidence="1" type="ORF">KUF71_002595</name>
</gene>
<dbReference type="GO" id="GO:0005840">
    <property type="term" value="C:ribosome"/>
    <property type="evidence" value="ECO:0007669"/>
    <property type="project" value="UniProtKB-KW"/>
</dbReference>
<dbReference type="EMBL" id="JAHWGI010001223">
    <property type="protein sequence ID" value="KAK3925209.1"/>
    <property type="molecule type" value="Genomic_DNA"/>
</dbReference>
<dbReference type="AlphaFoldDB" id="A0AAE1HPN9"/>
<keyword evidence="1" id="KW-0687">Ribonucleoprotein</keyword>
<dbReference type="Proteomes" id="UP001219518">
    <property type="component" value="Unassembled WGS sequence"/>
</dbReference>
<protein>
    <submittedName>
        <fullName evidence="1">30S ribosomal protein S19</fullName>
    </submittedName>
</protein>
<organism evidence="1 2">
    <name type="scientific">Frankliniella fusca</name>
    <dbReference type="NCBI Taxonomy" id="407009"/>
    <lineage>
        <taxon>Eukaryota</taxon>
        <taxon>Metazoa</taxon>
        <taxon>Ecdysozoa</taxon>
        <taxon>Arthropoda</taxon>
        <taxon>Hexapoda</taxon>
        <taxon>Insecta</taxon>
        <taxon>Pterygota</taxon>
        <taxon>Neoptera</taxon>
        <taxon>Paraneoptera</taxon>
        <taxon>Thysanoptera</taxon>
        <taxon>Terebrantia</taxon>
        <taxon>Thripoidea</taxon>
        <taxon>Thripidae</taxon>
        <taxon>Frankliniella</taxon>
    </lineage>
</organism>
<name>A0AAE1HPN9_9NEOP</name>
<reference evidence="1" key="2">
    <citation type="journal article" date="2023" name="BMC Genomics">
        <title>Pest status, molecular evolution, and epigenetic factors derived from the genome assembly of Frankliniella fusca, a thysanopteran phytovirus vector.</title>
        <authorList>
            <person name="Catto M.A."/>
            <person name="Labadie P.E."/>
            <person name="Jacobson A.L."/>
            <person name="Kennedy G.G."/>
            <person name="Srinivasan R."/>
            <person name="Hunt B.G."/>
        </authorList>
    </citation>
    <scope>NUCLEOTIDE SEQUENCE</scope>
    <source>
        <strain evidence="1">PL_HMW_Pooled</strain>
    </source>
</reference>